<dbReference type="EMBL" id="CP126116">
    <property type="protein sequence ID" value="WHZ57741.1"/>
    <property type="molecule type" value="Genomic_DNA"/>
</dbReference>
<gene>
    <name evidence="1" type="ORF">QLQ22_24405</name>
</gene>
<sequence length="189" mass="20860">MKQWNIFIAFFRSGMLGFGGGPSTIPLVHKEVVERFKWMNDDEFSDVLALGNTLPGPIATKMAGYIGYRIGGYAGMLNAVIATALPTVFLMILLLTTLNAYKDEAWVKGMSQAVLPVVAVMLLTLTWDFAKKSSQSFGLVKTVILMGASFVLMEALHVHPGILIGILLMWAIFYREKSGRKKKEKGMHS</sequence>
<protein>
    <submittedName>
        <fullName evidence="1">Chromate transporter</fullName>
    </submittedName>
</protein>
<name>A0ACD4RB70_9BACI</name>
<accession>A0ACD4RB70</accession>
<keyword evidence="2" id="KW-1185">Reference proteome</keyword>
<reference evidence="2" key="1">
    <citation type="journal article" date="2025" name="Aquaculture">
        <title>Assessment of the bioflocculant production and safety properties of Metabacillus hrfriensis sp. nov. based on phenotypic and whole-genome sequencing analysis.</title>
        <authorList>
            <person name="Zhang R."/>
            <person name="Zhao Z."/>
            <person name="Luo L."/>
            <person name="Wang S."/>
            <person name="Guo K."/>
            <person name="Xu W."/>
        </authorList>
    </citation>
    <scope>NUCLEOTIDE SEQUENCE [LARGE SCALE GENOMIC DNA]</scope>
    <source>
        <strain evidence="2">CT-WN-B3</strain>
    </source>
</reference>
<proteinExistence type="predicted"/>
<organism evidence="1 2">
    <name type="scientific">Metabacillus hrfriensis</name>
    <dbReference type="NCBI Taxonomy" id="3048891"/>
    <lineage>
        <taxon>Bacteria</taxon>
        <taxon>Bacillati</taxon>
        <taxon>Bacillota</taxon>
        <taxon>Bacilli</taxon>
        <taxon>Bacillales</taxon>
        <taxon>Bacillaceae</taxon>
        <taxon>Metabacillus</taxon>
    </lineage>
</organism>
<evidence type="ECO:0000313" key="2">
    <source>
        <dbReference type="Proteomes" id="UP001226091"/>
    </source>
</evidence>
<dbReference type="Proteomes" id="UP001226091">
    <property type="component" value="Chromosome"/>
</dbReference>
<evidence type="ECO:0000313" key="1">
    <source>
        <dbReference type="EMBL" id="WHZ57741.1"/>
    </source>
</evidence>